<dbReference type="InterPro" id="IPR001640">
    <property type="entry name" value="Lgt"/>
</dbReference>
<proteinExistence type="predicted"/>
<dbReference type="Proteomes" id="UP000062645">
    <property type="component" value="Chromosome"/>
</dbReference>
<evidence type="ECO:0000313" key="3">
    <source>
        <dbReference type="Proteomes" id="UP000062645"/>
    </source>
</evidence>
<keyword evidence="3" id="KW-1185">Reference proteome</keyword>
<dbReference type="GO" id="GO:0008961">
    <property type="term" value="F:phosphatidylglycerol-prolipoprotein diacylglyceryl transferase activity"/>
    <property type="evidence" value="ECO:0007669"/>
    <property type="project" value="InterPro"/>
</dbReference>
<accession>A0A0M4SM41</accession>
<dbReference type="EMBL" id="CP012036">
    <property type="protein sequence ID" value="ALF54098.1"/>
    <property type="molecule type" value="Genomic_DNA"/>
</dbReference>
<keyword evidence="1" id="KW-0472">Membrane</keyword>
<dbReference type="PATRIC" id="fig|224013.5.peg.3973"/>
<dbReference type="GO" id="GO:0042158">
    <property type="term" value="P:lipoprotein biosynthetic process"/>
    <property type="evidence" value="ECO:0007669"/>
    <property type="project" value="InterPro"/>
</dbReference>
<name>A0A0M4SM41_9NOSO</name>
<evidence type="ECO:0000313" key="2">
    <source>
        <dbReference type="EMBL" id="ALF54098.1"/>
    </source>
</evidence>
<protein>
    <submittedName>
        <fullName evidence="2">Uncharacterized protein</fullName>
    </submittedName>
</protein>
<keyword evidence="1" id="KW-0812">Transmembrane</keyword>
<dbReference type="AlphaFoldDB" id="A0A0M4SM41"/>
<feature type="transmembrane region" description="Helical" evidence="1">
    <location>
        <begin position="89"/>
        <end position="107"/>
    </location>
</feature>
<dbReference type="GO" id="GO:0005886">
    <property type="term" value="C:plasma membrane"/>
    <property type="evidence" value="ECO:0007669"/>
    <property type="project" value="InterPro"/>
</dbReference>
<feature type="transmembrane region" description="Helical" evidence="1">
    <location>
        <begin position="21"/>
        <end position="44"/>
    </location>
</feature>
<dbReference type="RefSeq" id="WP_062294503.1">
    <property type="nucleotide sequence ID" value="NZ_CP012036.1"/>
</dbReference>
<feature type="transmembrane region" description="Helical" evidence="1">
    <location>
        <begin position="64"/>
        <end position="82"/>
    </location>
</feature>
<evidence type="ECO:0000256" key="1">
    <source>
        <dbReference type="SAM" id="Phobius"/>
    </source>
</evidence>
<reference evidence="3" key="1">
    <citation type="submission" date="2015-07" db="EMBL/GenBank/DDBJ databases">
        <title>Genome Of Nitrogen-Fixing Cyanobacterium Nostoc piscinale CENA21 From Solimoes/Amazon River Floodplain Sediments And Comparative Genomics To Uncover Biosynthetic Natural Products Potential.</title>
        <authorList>
            <person name="Leao T.F."/>
            <person name="Leao P.N."/>
            <person name="Guimaraes P.I."/>
            <person name="de Melo A.G.C."/>
            <person name="Ramos R.T.J."/>
            <person name="Silva A."/>
            <person name="Fiore M.F."/>
            <person name="Schneider M.P.C."/>
        </authorList>
    </citation>
    <scope>NUCLEOTIDE SEQUENCE [LARGE SCALE GENOMIC DNA]</scope>
    <source>
        <strain evidence="3">CENA21</strain>
    </source>
</reference>
<dbReference type="KEGG" id="npz:ACX27_16615"/>
<reference evidence="2 3" key="2">
    <citation type="journal article" date="2016" name="Genome Announc.">
        <title>Draft Genome Sequence of the N2-Fixing Cyanobacterium Nostoc piscinale CENA21, Isolated from the Brazilian Amazon Floodplain.</title>
        <authorList>
            <person name="Leao T."/>
            <person name="Guimaraes P.I."/>
            <person name="de Melo A.G."/>
            <person name="Ramos R.T."/>
            <person name="Leao P.N."/>
            <person name="Silva A."/>
            <person name="Fiore M.F."/>
            <person name="Schneider M.P."/>
        </authorList>
    </citation>
    <scope>NUCLEOTIDE SEQUENCE [LARGE SCALE GENOMIC DNA]</scope>
    <source>
        <strain evidence="2 3">CENA21</strain>
    </source>
</reference>
<keyword evidence="1" id="KW-1133">Transmembrane helix</keyword>
<sequence length="120" mass="13745">MAFRLLLCNVRKDAIAPRQRSSVILGGMLGALIGAQVLVALQHLDLIWQNSQQFSLLLYRSGELFKFYLISYVIFRFFIDFLKPDFHTLFGLSAIQIACVLAILYYLPSIPQVFYKPAQK</sequence>
<dbReference type="Pfam" id="PF01790">
    <property type="entry name" value="LGT"/>
    <property type="match status" value="1"/>
</dbReference>
<dbReference type="STRING" id="224013.ACX27_16615"/>
<gene>
    <name evidence="2" type="ORF">ACX27_16615</name>
</gene>
<organism evidence="2 3">
    <name type="scientific">Nostoc piscinale CENA21</name>
    <dbReference type="NCBI Taxonomy" id="224013"/>
    <lineage>
        <taxon>Bacteria</taxon>
        <taxon>Bacillati</taxon>
        <taxon>Cyanobacteriota</taxon>
        <taxon>Cyanophyceae</taxon>
        <taxon>Nostocales</taxon>
        <taxon>Nostocaceae</taxon>
        <taxon>Nostoc</taxon>
    </lineage>
</organism>